<dbReference type="SMART" id="SM00046">
    <property type="entry name" value="DAGKc"/>
    <property type="match status" value="1"/>
</dbReference>
<comment type="caution">
    <text evidence="7">The sequence shown here is derived from an EMBL/GenBank/DDBJ whole genome shotgun (WGS) entry which is preliminary data.</text>
</comment>
<dbReference type="PROSITE" id="PS50146">
    <property type="entry name" value="DAGK"/>
    <property type="match status" value="1"/>
</dbReference>
<dbReference type="InterPro" id="IPR001206">
    <property type="entry name" value="Diacylglycerol_kinase_cat_dom"/>
</dbReference>
<reference evidence="7 8" key="1">
    <citation type="journal article" date="2019" name="Int. J. Syst. Evol. Microbiol.">
        <title>The Global Catalogue of Microorganisms (GCM) 10K type strain sequencing project: providing services to taxonomists for standard genome sequencing and annotation.</title>
        <authorList>
            <consortium name="The Broad Institute Genomics Platform"/>
            <consortium name="The Broad Institute Genome Sequencing Center for Infectious Disease"/>
            <person name="Wu L."/>
            <person name="Ma J."/>
        </authorList>
    </citation>
    <scope>NUCLEOTIDE SEQUENCE [LARGE SCALE GENOMIC DNA]</scope>
    <source>
        <strain evidence="7 8">JCM 16328</strain>
    </source>
</reference>
<evidence type="ECO:0000256" key="1">
    <source>
        <dbReference type="ARBA" id="ARBA00022679"/>
    </source>
</evidence>
<dbReference type="AlphaFoldDB" id="A0AAV3TAH1"/>
<evidence type="ECO:0000256" key="4">
    <source>
        <dbReference type="ARBA" id="ARBA00022840"/>
    </source>
</evidence>
<dbReference type="InterPro" id="IPR017438">
    <property type="entry name" value="ATP-NAD_kinase_N"/>
</dbReference>
<dbReference type="Pfam" id="PF00781">
    <property type="entry name" value="DAGK_cat"/>
    <property type="match status" value="1"/>
</dbReference>
<dbReference type="EMBL" id="BAAADV010000004">
    <property type="protein sequence ID" value="GAA0675653.1"/>
    <property type="molecule type" value="Genomic_DNA"/>
</dbReference>
<dbReference type="RefSeq" id="WP_343774285.1">
    <property type="nucleotide sequence ID" value="NZ_BAAADV010000004.1"/>
</dbReference>
<dbReference type="Proteomes" id="UP001500420">
    <property type="component" value="Unassembled WGS sequence"/>
</dbReference>
<evidence type="ECO:0000256" key="5">
    <source>
        <dbReference type="SAM" id="MobiDB-lite"/>
    </source>
</evidence>
<dbReference type="InterPro" id="IPR016064">
    <property type="entry name" value="NAD/diacylglycerol_kinase_sf"/>
</dbReference>
<dbReference type="Gene3D" id="2.60.200.40">
    <property type="match status" value="1"/>
</dbReference>
<dbReference type="Pfam" id="PF19279">
    <property type="entry name" value="YegS_C"/>
    <property type="match status" value="1"/>
</dbReference>
<protein>
    <submittedName>
        <fullName evidence="7">Diacylglycerol kinase family lipid kinase</fullName>
    </submittedName>
</protein>
<dbReference type="InterPro" id="IPR045540">
    <property type="entry name" value="YegS/DAGK_C"/>
</dbReference>
<dbReference type="PANTHER" id="PTHR12358">
    <property type="entry name" value="SPHINGOSINE KINASE"/>
    <property type="match status" value="1"/>
</dbReference>
<dbReference type="Gene3D" id="3.40.50.10330">
    <property type="entry name" value="Probable inorganic polyphosphate/atp-NAD kinase, domain 1"/>
    <property type="match status" value="1"/>
</dbReference>
<gene>
    <name evidence="7" type="ORF">GCM10009020_24200</name>
</gene>
<feature type="domain" description="DAGKc" evidence="6">
    <location>
        <begin position="18"/>
        <end position="144"/>
    </location>
</feature>
<dbReference type="GO" id="GO:0016301">
    <property type="term" value="F:kinase activity"/>
    <property type="evidence" value="ECO:0007669"/>
    <property type="project" value="UniProtKB-KW"/>
</dbReference>
<evidence type="ECO:0000313" key="8">
    <source>
        <dbReference type="Proteomes" id="UP001500420"/>
    </source>
</evidence>
<keyword evidence="3 7" id="KW-0418">Kinase</keyword>
<proteinExistence type="predicted"/>
<accession>A0AAV3TAH1</accession>
<evidence type="ECO:0000313" key="7">
    <source>
        <dbReference type="EMBL" id="GAA0675653.1"/>
    </source>
</evidence>
<evidence type="ECO:0000256" key="3">
    <source>
        <dbReference type="ARBA" id="ARBA00022777"/>
    </source>
</evidence>
<name>A0AAV3TAH1_9EURY</name>
<dbReference type="InterPro" id="IPR050187">
    <property type="entry name" value="Lipid_Phosphate_FormReg"/>
</dbReference>
<keyword evidence="2" id="KW-0547">Nucleotide-binding</keyword>
<evidence type="ECO:0000256" key="2">
    <source>
        <dbReference type="ARBA" id="ARBA00022741"/>
    </source>
</evidence>
<feature type="region of interest" description="Disordered" evidence="5">
    <location>
        <begin position="1"/>
        <end position="29"/>
    </location>
</feature>
<keyword evidence="8" id="KW-1185">Reference proteome</keyword>
<dbReference type="GO" id="GO:0005524">
    <property type="term" value="F:ATP binding"/>
    <property type="evidence" value="ECO:0007669"/>
    <property type="project" value="UniProtKB-KW"/>
</dbReference>
<dbReference type="SUPFAM" id="SSF111331">
    <property type="entry name" value="NAD kinase/diacylglycerol kinase-like"/>
    <property type="match status" value="1"/>
</dbReference>
<keyword evidence="4" id="KW-0067">ATP-binding</keyword>
<keyword evidence="1" id="KW-0808">Transferase</keyword>
<evidence type="ECO:0000259" key="6">
    <source>
        <dbReference type="PROSITE" id="PS50146"/>
    </source>
</evidence>
<organism evidence="7 8">
    <name type="scientific">Natronoarchaeum mannanilyticum</name>
    <dbReference type="NCBI Taxonomy" id="926360"/>
    <lineage>
        <taxon>Archaea</taxon>
        <taxon>Methanobacteriati</taxon>
        <taxon>Methanobacteriota</taxon>
        <taxon>Stenosarchaea group</taxon>
        <taxon>Halobacteria</taxon>
        <taxon>Halobacteriales</taxon>
        <taxon>Natronoarchaeaceae</taxon>
    </lineage>
</organism>
<sequence>MVPTSSDDSPDEDRDLSADNRRAILNPTSGRADHVERVRELAAERGFDVVETERAGHAIELAERAAADGVDLLAVCGGDGTLNEVVEGLYRADALDAVTLAVVPSGTENIVAEHLGVGSLAEGFDIAEAGETRRIDLGVAGDEPFVMSAIAGLPADASAAATHELKRRFGSLAFVIGGVQETLAFDGLRVAVEADGEFADGAEADASAVDGESVTWRGEALTVLVGNLRTFDPDSGPERARDGLLEVKIGERMPPSDAVAETVAQRLLGQDTEHVTTLKASALAFEHLDDEPVTFSLDGEIRQFDDVEFSVLPRALRVRIGDESGASE</sequence>
<dbReference type="PANTHER" id="PTHR12358:SF54">
    <property type="entry name" value="SPHINGOSINE KINASE RELATED PROTEIN"/>
    <property type="match status" value="1"/>
</dbReference>